<feature type="region of interest" description="Disordered" evidence="1">
    <location>
        <begin position="1"/>
        <end position="21"/>
    </location>
</feature>
<name>A0A7X5UKM6_9PSEU</name>
<keyword evidence="3" id="KW-1185">Reference proteome</keyword>
<protein>
    <recommendedName>
        <fullName evidence="4">Immunity protein Imm1</fullName>
    </recommendedName>
</protein>
<accession>A0A7X5UKM6</accession>
<dbReference type="Pfam" id="PF14430">
    <property type="entry name" value="Imm1"/>
    <property type="match status" value="1"/>
</dbReference>
<gene>
    <name evidence="2" type="ORF">FHU38_000111</name>
</gene>
<comment type="caution">
    <text evidence="2">The sequence shown here is derived from an EMBL/GenBank/DDBJ whole genome shotgun (WGS) entry which is preliminary data.</text>
</comment>
<evidence type="ECO:0000256" key="1">
    <source>
        <dbReference type="SAM" id="MobiDB-lite"/>
    </source>
</evidence>
<evidence type="ECO:0000313" key="2">
    <source>
        <dbReference type="EMBL" id="NIJ09767.1"/>
    </source>
</evidence>
<evidence type="ECO:0008006" key="4">
    <source>
        <dbReference type="Google" id="ProtNLM"/>
    </source>
</evidence>
<proteinExistence type="predicted"/>
<sequence length="139" mass="14974">MSITSGWAVTHPDGTYEGKNTTLRTPQDVAAFVAKVAAADPYADSIRVIHNDRPLADAEQGFTDHDVFAAVVDGFGYLSHQDQDNAKAFPVGDPDSAGCEFDDEDFPAGSGLPLDQFTTALVEFLHTTERPTNVRWTSG</sequence>
<evidence type="ECO:0000313" key="3">
    <source>
        <dbReference type="Proteomes" id="UP000545493"/>
    </source>
</evidence>
<dbReference type="RefSeq" id="WP_167165552.1">
    <property type="nucleotide sequence ID" value="NZ_JAAOYM010000001.1"/>
</dbReference>
<organism evidence="2 3">
    <name type="scientific">Saccharomonospora amisosensis</name>
    <dbReference type="NCBI Taxonomy" id="1128677"/>
    <lineage>
        <taxon>Bacteria</taxon>
        <taxon>Bacillati</taxon>
        <taxon>Actinomycetota</taxon>
        <taxon>Actinomycetes</taxon>
        <taxon>Pseudonocardiales</taxon>
        <taxon>Pseudonocardiaceae</taxon>
        <taxon>Saccharomonospora</taxon>
    </lineage>
</organism>
<dbReference type="InterPro" id="IPR025680">
    <property type="entry name" value="DddI"/>
</dbReference>
<dbReference type="EMBL" id="JAAOYM010000001">
    <property type="protein sequence ID" value="NIJ09767.1"/>
    <property type="molecule type" value="Genomic_DNA"/>
</dbReference>
<dbReference type="Proteomes" id="UP000545493">
    <property type="component" value="Unassembled WGS sequence"/>
</dbReference>
<reference evidence="2 3" key="1">
    <citation type="submission" date="2020-03" db="EMBL/GenBank/DDBJ databases">
        <title>Sequencing the genomes of 1000 actinobacteria strains.</title>
        <authorList>
            <person name="Klenk H.-P."/>
        </authorList>
    </citation>
    <scope>NUCLEOTIDE SEQUENCE [LARGE SCALE GENOMIC DNA]</scope>
    <source>
        <strain evidence="2 3">DSM 45685</strain>
    </source>
</reference>
<dbReference type="AlphaFoldDB" id="A0A7X5UKM6"/>